<feature type="transmembrane region" description="Helical" evidence="1">
    <location>
        <begin position="136"/>
        <end position="155"/>
    </location>
</feature>
<reference evidence="3" key="2">
    <citation type="submission" date="2019-02" db="EMBL/GenBank/DDBJ databases">
        <title>Granulicella sibirica sp. nov., a psychrotolerant acidobacterium isolated from an organic soil layer in forested tundra, West Siberia.</title>
        <authorList>
            <person name="Oshkin I.Y."/>
            <person name="Kulichevskaya I.S."/>
            <person name="Rijpstra W.I.C."/>
            <person name="Sinninghe Damste J.S."/>
            <person name="Rakitin A.L."/>
            <person name="Ravin N.V."/>
            <person name="Dedysh S.N."/>
        </authorList>
    </citation>
    <scope>NUCLEOTIDE SEQUENCE [LARGE SCALE GENOMIC DNA]</scope>
    <source>
        <strain evidence="3">AF10</strain>
    </source>
</reference>
<evidence type="ECO:0000313" key="2">
    <source>
        <dbReference type="EMBL" id="RXH55870.1"/>
    </source>
</evidence>
<feature type="transmembrane region" description="Helical" evidence="1">
    <location>
        <begin position="12"/>
        <end position="34"/>
    </location>
</feature>
<gene>
    <name evidence="2" type="ORF">GRAN_2727</name>
</gene>
<dbReference type="AlphaFoldDB" id="A0A4Q0T0K9"/>
<keyword evidence="3" id="KW-1185">Reference proteome</keyword>
<evidence type="ECO:0000313" key="3">
    <source>
        <dbReference type="Proteomes" id="UP000289437"/>
    </source>
</evidence>
<keyword evidence="1" id="KW-1133">Transmembrane helix</keyword>
<accession>A0A4Q0T0K9</accession>
<comment type="caution">
    <text evidence="2">The sequence shown here is derived from an EMBL/GenBank/DDBJ whole genome shotgun (WGS) entry which is preliminary data.</text>
</comment>
<organism evidence="2 3">
    <name type="scientific">Granulicella sibirica</name>
    <dbReference type="NCBI Taxonomy" id="2479048"/>
    <lineage>
        <taxon>Bacteria</taxon>
        <taxon>Pseudomonadati</taxon>
        <taxon>Acidobacteriota</taxon>
        <taxon>Terriglobia</taxon>
        <taxon>Terriglobales</taxon>
        <taxon>Acidobacteriaceae</taxon>
        <taxon>Granulicella</taxon>
    </lineage>
</organism>
<dbReference type="InterPro" id="IPR010699">
    <property type="entry name" value="DUF1275"/>
</dbReference>
<dbReference type="EMBL" id="RDSM01000002">
    <property type="protein sequence ID" value="RXH55870.1"/>
    <property type="molecule type" value="Genomic_DNA"/>
</dbReference>
<dbReference type="PANTHER" id="PTHR37314:SF4">
    <property type="entry name" value="UPF0700 TRANSMEMBRANE PROTEIN YOAK"/>
    <property type="match status" value="1"/>
</dbReference>
<proteinExistence type="predicted"/>
<protein>
    <submittedName>
        <fullName evidence="2">Putative transmembrane protein</fullName>
    </submittedName>
</protein>
<evidence type="ECO:0000256" key="1">
    <source>
        <dbReference type="SAM" id="Phobius"/>
    </source>
</evidence>
<sequence length="189" mass="20070">MADNLALGSLSLLLAGLFALLSFLAGATCTSVMIRWARRRSLKSEYALPLILEAFLLFTFGFTGHVFENKEVLGTVALLCFTMGLQNAIVTKLSGAVIRTTHLTGMVTDVGIKLGRILYGHLSGTPPLADVDLVKLSLLASLIGLFFSGGVVGALGFRHMGFLFTVPLAVILLVLAALPAFDDLSNLKC</sequence>
<keyword evidence="1" id="KW-0472">Membrane</keyword>
<feature type="transmembrane region" description="Helical" evidence="1">
    <location>
        <begin position="46"/>
        <end position="67"/>
    </location>
</feature>
<dbReference type="PANTHER" id="PTHR37314">
    <property type="entry name" value="SLR0142 PROTEIN"/>
    <property type="match status" value="1"/>
</dbReference>
<feature type="transmembrane region" description="Helical" evidence="1">
    <location>
        <begin position="162"/>
        <end position="181"/>
    </location>
</feature>
<dbReference type="Pfam" id="PF06912">
    <property type="entry name" value="DUF1275"/>
    <property type="match status" value="1"/>
</dbReference>
<name>A0A4Q0T0K9_9BACT</name>
<reference evidence="2 3" key="1">
    <citation type="submission" date="2018-11" db="EMBL/GenBank/DDBJ databases">
        <authorList>
            <person name="Mardanov A.V."/>
            <person name="Ravin N.V."/>
            <person name="Dedysh S.N."/>
        </authorList>
    </citation>
    <scope>NUCLEOTIDE SEQUENCE [LARGE SCALE GENOMIC DNA]</scope>
    <source>
        <strain evidence="2 3">AF10</strain>
    </source>
</reference>
<keyword evidence="1 2" id="KW-0812">Transmembrane</keyword>
<dbReference type="Proteomes" id="UP000289437">
    <property type="component" value="Unassembled WGS sequence"/>
</dbReference>